<dbReference type="GO" id="GO:0016020">
    <property type="term" value="C:membrane"/>
    <property type="evidence" value="ECO:0007669"/>
    <property type="project" value="UniProtKB-SubCell"/>
</dbReference>
<dbReference type="PRINTS" id="PR00125">
    <property type="entry name" value="ATPASEDELTA"/>
</dbReference>
<sequence>MRRFSEKSNNIIQGLMDYLTETGEERLLPEVRDELDYLSKESAKAEEIQVESTVFLSPGQKKIIQKFINSHLGQSLPVVNKINKAILGGFSIKVGDWYLDTSIKYQLKNIRHLLLR</sequence>
<evidence type="ECO:0000256" key="3">
    <source>
        <dbReference type="ARBA" id="ARBA00022781"/>
    </source>
</evidence>
<protein>
    <submittedName>
        <fullName evidence="7">Uncharacterized protein</fullName>
    </submittedName>
</protein>
<proteinExistence type="predicted"/>
<keyword evidence="6" id="KW-0066">ATP synthesis</keyword>
<dbReference type="PANTHER" id="PTHR11910">
    <property type="entry name" value="ATP SYNTHASE DELTA CHAIN"/>
    <property type="match status" value="1"/>
</dbReference>
<dbReference type="Pfam" id="PF00213">
    <property type="entry name" value="OSCP"/>
    <property type="match status" value="1"/>
</dbReference>
<comment type="subcellular location">
    <subcellularLocation>
        <location evidence="1">Membrane</location>
    </subcellularLocation>
</comment>
<keyword evidence="2" id="KW-0813">Transport</keyword>
<dbReference type="EMBL" id="MNUY01000028">
    <property type="protein sequence ID" value="OIO14685.1"/>
    <property type="molecule type" value="Genomic_DNA"/>
</dbReference>
<evidence type="ECO:0000256" key="1">
    <source>
        <dbReference type="ARBA" id="ARBA00004370"/>
    </source>
</evidence>
<dbReference type="AlphaFoldDB" id="A0A1J4TVS6"/>
<accession>A0A1J4TVS6</accession>
<dbReference type="Proteomes" id="UP000183120">
    <property type="component" value="Unassembled WGS sequence"/>
</dbReference>
<dbReference type="STRING" id="1805209.AUJ73_01900"/>
<reference evidence="7 8" key="1">
    <citation type="journal article" date="2016" name="Environ. Microbiol.">
        <title>Genomic resolution of a cold subsurface aquifer community provides metabolic insights for novel microbes adapted to high CO concentrations.</title>
        <authorList>
            <person name="Probst A.J."/>
            <person name="Castelle C.J."/>
            <person name="Singh A."/>
            <person name="Brown C.T."/>
            <person name="Anantharaman K."/>
            <person name="Sharon I."/>
            <person name="Hug L.A."/>
            <person name="Burstein D."/>
            <person name="Emerson J.B."/>
            <person name="Thomas B.C."/>
            <person name="Banfield J.F."/>
        </authorList>
    </citation>
    <scope>NUCLEOTIDE SEQUENCE [LARGE SCALE GENOMIC DNA]</scope>
    <source>
        <strain evidence="7">CG1_02_37_22</strain>
    </source>
</reference>
<keyword evidence="5" id="KW-0472">Membrane</keyword>
<evidence type="ECO:0000256" key="6">
    <source>
        <dbReference type="ARBA" id="ARBA00023310"/>
    </source>
</evidence>
<comment type="caution">
    <text evidence="7">The sequence shown here is derived from an EMBL/GenBank/DDBJ whole genome shotgun (WGS) entry which is preliminary data.</text>
</comment>
<evidence type="ECO:0000313" key="7">
    <source>
        <dbReference type="EMBL" id="OIO14685.1"/>
    </source>
</evidence>
<organism evidence="7 8">
    <name type="scientific">Candidatus Gottesmanbacteria bacterium CG1_02_37_22</name>
    <dbReference type="NCBI Taxonomy" id="1805209"/>
    <lineage>
        <taxon>Bacteria</taxon>
        <taxon>Candidatus Gottesmaniibacteriota</taxon>
    </lineage>
</organism>
<name>A0A1J4TVS6_9BACT</name>
<keyword evidence="4" id="KW-0406">Ion transport</keyword>
<dbReference type="InterPro" id="IPR000711">
    <property type="entry name" value="ATPase_OSCP/dsu"/>
</dbReference>
<dbReference type="GO" id="GO:0046933">
    <property type="term" value="F:proton-transporting ATP synthase activity, rotational mechanism"/>
    <property type="evidence" value="ECO:0007669"/>
    <property type="project" value="InterPro"/>
</dbReference>
<evidence type="ECO:0000256" key="2">
    <source>
        <dbReference type="ARBA" id="ARBA00022448"/>
    </source>
</evidence>
<gene>
    <name evidence="7" type="ORF">AUJ73_01900</name>
</gene>
<keyword evidence="3" id="KW-0375">Hydrogen ion transport</keyword>
<evidence type="ECO:0000256" key="4">
    <source>
        <dbReference type="ARBA" id="ARBA00023065"/>
    </source>
</evidence>
<evidence type="ECO:0000256" key="5">
    <source>
        <dbReference type="ARBA" id="ARBA00023136"/>
    </source>
</evidence>
<evidence type="ECO:0000313" key="8">
    <source>
        <dbReference type="Proteomes" id="UP000183120"/>
    </source>
</evidence>